<reference evidence="2 3" key="1">
    <citation type="journal article" date="2010" name="Genome Biol.">
        <title>A first genome assembly of the barley fungal pathogen Pyrenophora teres f. teres.</title>
        <authorList>
            <person name="Ellwood S.R."/>
            <person name="Liu Z."/>
            <person name="Syme R.A."/>
            <person name="Lai Z."/>
            <person name="Hane J.K."/>
            <person name="Keiper F."/>
            <person name="Moffat C.S."/>
            <person name="Oliver R.P."/>
            <person name="Friesen T.L."/>
        </authorList>
    </citation>
    <scope>NUCLEOTIDE SEQUENCE [LARGE SCALE GENOMIC DNA]</scope>
    <source>
        <strain evidence="2 3">0-1</strain>
    </source>
</reference>
<dbReference type="KEGG" id="pte:PTT_04819"/>
<accession>E3REN0</accession>
<name>E3REN0_PYRTT</name>
<dbReference type="AlphaFoldDB" id="E3REN0"/>
<evidence type="ECO:0000313" key="3">
    <source>
        <dbReference type="Proteomes" id="UP000001067"/>
    </source>
</evidence>
<keyword evidence="3" id="KW-1185">Reference proteome</keyword>
<gene>
    <name evidence="2" type="ORF">PTT_04819</name>
</gene>
<evidence type="ECO:0000313" key="2">
    <source>
        <dbReference type="EMBL" id="EFQ95819.1"/>
    </source>
</evidence>
<dbReference type="Proteomes" id="UP000001067">
    <property type="component" value="Unassembled WGS sequence"/>
</dbReference>
<dbReference type="HOGENOM" id="CLU_2980190_0_0_1"/>
<proteinExistence type="predicted"/>
<protein>
    <submittedName>
        <fullName evidence="2">Uncharacterized protein</fullName>
    </submittedName>
</protein>
<organism evidence="3">
    <name type="scientific">Pyrenophora teres f. teres (strain 0-1)</name>
    <name type="common">Barley net blotch fungus</name>
    <name type="synonym">Drechslera teres f. teres</name>
    <dbReference type="NCBI Taxonomy" id="861557"/>
    <lineage>
        <taxon>Eukaryota</taxon>
        <taxon>Fungi</taxon>
        <taxon>Dikarya</taxon>
        <taxon>Ascomycota</taxon>
        <taxon>Pezizomycotina</taxon>
        <taxon>Dothideomycetes</taxon>
        <taxon>Pleosporomycetidae</taxon>
        <taxon>Pleosporales</taxon>
        <taxon>Pleosporineae</taxon>
        <taxon>Pleosporaceae</taxon>
        <taxon>Pyrenophora</taxon>
    </lineage>
</organism>
<dbReference type="EMBL" id="GL532500">
    <property type="protein sequence ID" value="EFQ95819.1"/>
    <property type="molecule type" value="Genomic_DNA"/>
</dbReference>
<feature type="region of interest" description="Disordered" evidence="1">
    <location>
        <begin position="1"/>
        <end position="48"/>
    </location>
</feature>
<evidence type="ECO:0000256" key="1">
    <source>
        <dbReference type="SAM" id="MobiDB-lite"/>
    </source>
</evidence>
<sequence>MELTVDGGTQQQERGYFGDQSRLQPTSEAEHEPDASHPGPTPASAAHPSFCGMLLGTF</sequence>